<evidence type="ECO:0000313" key="1">
    <source>
        <dbReference type="EMBL" id="CAJ1410432.1"/>
    </source>
</evidence>
<accession>A0AA36JQ96</accession>
<keyword evidence="2" id="KW-1185">Reference proteome</keyword>
<protein>
    <submittedName>
        <fullName evidence="1">Uncharacterized protein</fullName>
    </submittedName>
</protein>
<name>A0AA36JQ96_9DINO</name>
<gene>
    <name evidence="1" type="ORF">EVOR1521_LOCUS31258</name>
</gene>
<comment type="caution">
    <text evidence="1">The sequence shown here is derived from an EMBL/GenBank/DDBJ whole genome shotgun (WGS) entry which is preliminary data.</text>
</comment>
<sequence length="234" mass="25581">MRPRPWLLAAWATAGECADLRGKSDDFWTCAGDGVLWHRLRETVRYVMWTPSTPLRTSVEHVVPLLPLWMTLGTGHENRSKVAESAVCPAGEVFFMLLHFLMSQMEQVRFDGSIDMNGLVDALAMLRVRIPSMSAALRSTWPIFGLLALIQQQLLRLGKGSTAPSPSAPLTDKAAPFGEALRPFARICEEGLELFELLQAWLEAPGLLPGLPLSARSSAEVSGELPERGASASS</sequence>
<dbReference type="AlphaFoldDB" id="A0AA36JQ96"/>
<reference evidence="1" key="1">
    <citation type="submission" date="2023-08" db="EMBL/GenBank/DDBJ databases">
        <authorList>
            <person name="Chen Y."/>
            <person name="Shah S."/>
            <person name="Dougan E. K."/>
            <person name="Thang M."/>
            <person name="Chan C."/>
        </authorList>
    </citation>
    <scope>NUCLEOTIDE SEQUENCE</scope>
</reference>
<dbReference type="Proteomes" id="UP001178507">
    <property type="component" value="Unassembled WGS sequence"/>
</dbReference>
<proteinExistence type="predicted"/>
<organism evidence="1 2">
    <name type="scientific">Effrenium voratum</name>
    <dbReference type="NCBI Taxonomy" id="2562239"/>
    <lineage>
        <taxon>Eukaryota</taxon>
        <taxon>Sar</taxon>
        <taxon>Alveolata</taxon>
        <taxon>Dinophyceae</taxon>
        <taxon>Suessiales</taxon>
        <taxon>Symbiodiniaceae</taxon>
        <taxon>Effrenium</taxon>
    </lineage>
</organism>
<dbReference type="EMBL" id="CAUJNA010003816">
    <property type="protein sequence ID" value="CAJ1410432.1"/>
    <property type="molecule type" value="Genomic_DNA"/>
</dbReference>
<evidence type="ECO:0000313" key="2">
    <source>
        <dbReference type="Proteomes" id="UP001178507"/>
    </source>
</evidence>